<dbReference type="EMBL" id="CADCVU010000043">
    <property type="protein sequence ID" value="CAA9486112.1"/>
    <property type="molecule type" value="Genomic_DNA"/>
</dbReference>
<evidence type="ECO:0000256" key="1">
    <source>
        <dbReference type="SAM" id="MobiDB-lite"/>
    </source>
</evidence>
<organism evidence="2">
    <name type="scientific">uncultured Solirubrobacterales bacterium</name>
    <dbReference type="NCBI Taxonomy" id="768556"/>
    <lineage>
        <taxon>Bacteria</taxon>
        <taxon>Bacillati</taxon>
        <taxon>Actinomycetota</taxon>
        <taxon>Thermoleophilia</taxon>
        <taxon>Solirubrobacterales</taxon>
        <taxon>environmental samples</taxon>
    </lineage>
</organism>
<protein>
    <submittedName>
        <fullName evidence="2">Uncharacterized protein</fullName>
    </submittedName>
</protein>
<proteinExistence type="predicted"/>
<evidence type="ECO:0000313" key="2">
    <source>
        <dbReference type="EMBL" id="CAA9486112.1"/>
    </source>
</evidence>
<name>A0A6J4S0W7_9ACTN</name>
<feature type="region of interest" description="Disordered" evidence="1">
    <location>
        <begin position="1"/>
        <end position="30"/>
    </location>
</feature>
<sequence length="30" mass="3183">GDPVQAARRGRDGPLRAAAREPAGGVRRRL</sequence>
<reference evidence="2" key="1">
    <citation type="submission" date="2020-02" db="EMBL/GenBank/DDBJ databases">
        <authorList>
            <person name="Meier V. D."/>
        </authorList>
    </citation>
    <scope>NUCLEOTIDE SEQUENCE</scope>
    <source>
        <strain evidence="2">AVDCRST_MAG45</strain>
    </source>
</reference>
<dbReference type="AlphaFoldDB" id="A0A6J4S0W7"/>
<feature type="non-terminal residue" evidence="2">
    <location>
        <position position="1"/>
    </location>
</feature>
<feature type="non-terminal residue" evidence="2">
    <location>
        <position position="30"/>
    </location>
</feature>
<accession>A0A6J4S0W7</accession>
<gene>
    <name evidence="2" type="ORF">AVDCRST_MAG45-459</name>
</gene>